<protein>
    <submittedName>
        <fullName evidence="11">Acyltransferase</fullName>
    </submittedName>
</protein>
<keyword evidence="2" id="KW-1003">Cell membrane</keyword>
<dbReference type="EMBL" id="MAEL01000054">
    <property type="protein sequence ID" value="KAF1301920.1"/>
    <property type="molecule type" value="Genomic_DNA"/>
</dbReference>
<keyword evidence="12" id="KW-1185">Reference proteome</keyword>
<keyword evidence="5 9" id="KW-1133">Transmembrane helix</keyword>
<keyword evidence="7 11" id="KW-0012">Acyltransferase</keyword>
<evidence type="ECO:0000259" key="10">
    <source>
        <dbReference type="Pfam" id="PF01757"/>
    </source>
</evidence>
<evidence type="ECO:0000313" key="12">
    <source>
        <dbReference type="Proteomes" id="UP000782705"/>
    </source>
</evidence>
<evidence type="ECO:0000256" key="9">
    <source>
        <dbReference type="SAM" id="Phobius"/>
    </source>
</evidence>
<dbReference type="GO" id="GO:0016746">
    <property type="term" value="F:acyltransferase activity"/>
    <property type="evidence" value="ECO:0007669"/>
    <property type="project" value="UniProtKB-KW"/>
</dbReference>
<dbReference type="Proteomes" id="UP000782705">
    <property type="component" value="Unassembled WGS sequence"/>
</dbReference>
<feature type="transmembrane region" description="Helical" evidence="9">
    <location>
        <begin position="382"/>
        <end position="401"/>
    </location>
</feature>
<dbReference type="InterPro" id="IPR002656">
    <property type="entry name" value="Acyl_transf_3_dom"/>
</dbReference>
<evidence type="ECO:0000256" key="2">
    <source>
        <dbReference type="ARBA" id="ARBA00022475"/>
    </source>
</evidence>
<organism evidence="11 12">
    <name type="scientific">Candidatus Enterococcus willemsii</name>
    <dbReference type="NCBI Taxonomy" id="1857215"/>
    <lineage>
        <taxon>Bacteria</taxon>
        <taxon>Bacillati</taxon>
        <taxon>Bacillota</taxon>
        <taxon>Bacilli</taxon>
        <taxon>Lactobacillales</taxon>
        <taxon>Enterococcaceae</taxon>
        <taxon>Enterococcus</taxon>
    </lineage>
</organism>
<dbReference type="CDD" id="cd01840">
    <property type="entry name" value="SGNH_hydrolase_yrhL_like"/>
    <property type="match status" value="1"/>
</dbReference>
<evidence type="ECO:0000256" key="3">
    <source>
        <dbReference type="ARBA" id="ARBA00022679"/>
    </source>
</evidence>
<keyword evidence="3" id="KW-0808">Transferase</keyword>
<feature type="domain" description="Acyltransferase 3" evidence="10">
    <location>
        <begin position="12"/>
        <end position="345"/>
    </location>
</feature>
<dbReference type="SUPFAM" id="SSF52266">
    <property type="entry name" value="SGNH hydrolase"/>
    <property type="match status" value="1"/>
</dbReference>
<dbReference type="PANTHER" id="PTHR23028:SF53">
    <property type="entry name" value="ACYL_TRANSF_3 DOMAIN-CONTAINING PROTEIN"/>
    <property type="match status" value="1"/>
</dbReference>
<feature type="transmembrane region" description="Helical" evidence="9">
    <location>
        <begin position="236"/>
        <end position="256"/>
    </location>
</feature>
<name>A0ABQ6YWC4_9ENTE</name>
<dbReference type="InterPro" id="IPR050879">
    <property type="entry name" value="Acyltransferase_3"/>
</dbReference>
<keyword evidence="6 9" id="KW-0472">Membrane</keyword>
<reference evidence="11 12" key="1">
    <citation type="submission" date="2016-06" db="EMBL/GenBank/DDBJ databases">
        <title>Four novel species of enterococci isolated from chicken manure.</title>
        <authorList>
            <person name="Van Tyne D."/>
        </authorList>
    </citation>
    <scope>NUCLEOTIDE SEQUENCE [LARGE SCALE GENOMIC DNA]</scope>
    <source>
        <strain evidence="11 12">CU12B</strain>
    </source>
</reference>
<proteinExistence type="predicted"/>
<dbReference type="RefSeq" id="WP_161902899.1">
    <property type="nucleotide sequence ID" value="NZ_MAEL01000054.1"/>
</dbReference>
<feature type="transmembrane region" description="Helical" evidence="9">
    <location>
        <begin position="173"/>
        <end position="194"/>
    </location>
</feature>
<evidence type="ECO:0000256" key="6">
    <source>
        <dbReference type="ARBA" id="ARBA00023136"/>
    </source>
</evidence>
<feature type="transmembrane region" description="Helical" evidence="9">
    <location>
        <begin position="79"/>
        <end position="97"/>
    </location>
</feature>
<feature type="transmembrane region" description="Helical" evidence="9">
    <location>
        <begin position="149"/>
        <end position="166"/>
    </location>
</feature>
<evidence type="ECO:0000256" key="1">
    <source>
        <dbReference type="ARBA" id="ARBA00004651"/>
    </source>
</evidence>
<dbReference type="PANTHER" id="PTHR23028">
    <property type="entry name" value="ACETYLTRANSFERASE"/>
    <property type="match status" value="1"/>
</dbReference>
<sequence>MEKKRIKRRYITGLDGLRSLAVLAVIFYHLIPTTMRGGYLGVPVIFAISGYLITDLLRQEWQQNGNIQLKQFYIRRIKRLYPALVVLLVTSSAYITLFQRNLLNNLRGVVTSSLLYVNNWWQINHGLSYFDRFGNESPFTHLWSLAVEGQNYLIWPLVFLFLMKFVKRREKIFLWIAGGALISAILMGILYTPGTDPTRVYYGTDTRIFAIWMGSSLAFIWPSTRLKETIPKQAQQVLNIIGGIALAILLVSFVFLNSQYTFVYYGGMYILTFFAIIFIAIVVHPGASWNRWLTNPVFTYLGKRSYGIYLYQFPVMIFYEAKVQTIANQMWLHIFIELALILIASELSYRFVETPLRKFDYGKLIEWIRKWWKQPVYSVGKIVGIISGIVFAISLIGLVIAPKDFVDANQADFQKELQENKKVAEQTKNEQPSSTTDETDSEKNGNDAELMATYNLTAEEANQARHLEVTAFGDSVMLGATQNLQEVFPNAVVDADIGRQLYGSNDEMTKLKHKKLLKDNVILGLGTNGPASEAQFDSLMQIIGDRHVYLINTRVPTQRWQNDVNQMLAQMAEKYDNITLIDWYNQSNSQDTWFKDDLVHLTEEGKVAYTSFIAKQLLEEK</sequence>
<evidence type="ECO:0000256" key="4">
    <source>
        <dbReference type="ARBA" id="ARBA00022692"/>
    </source>
</evidence>
<evidence type="ECO:0000256" key="5">
    <source>
        <dbReference type="ARBA" id="ARBA00022989"/>
    </source>
</evidence>
<dbReference type="InterPro" id="IPR036514">
    <property type="entry name" value="SGNH_hydro_sf"/>
</dbReference>
<evidence type="ECO:0000256" key="7">
    <source>
        <dbReference type="ARBA" id="ARBA00023315"/>
    </source>
</evidence>
<evidence type="ECO:0000313" key="11">
    <source>
        <dbReference type="EMBL" id="KAF1301920.1"/>
    </source>
</evidence>
<dbReference type="Gene3D" id="3.40.50.1110">
    <property type="entry name" value="SGNH hydrolase"/>
    <property type="match status" value="1"/>
</dbReference>
<feature type="region of interest" description="Disordered" evidence="8">
    <location>
        <begin position="420"/>
        <end position="446"/>
    </location>
</feature>
<dbReference type="Pfam" id="PF01757">
    <property type="entry name" value="Acyl_transf_3"/>
    <property type="match status" value="1"/>
</dbReference>
<gene>
    <name evidence="11" type="ORF">BAU17_00695</name>
</gene>
<keyword evidence="4 9" id="KW-0812">Transmembrane</keyword>
<evidence type="ECO:0000256" key="8">
    <source>
        <dbReference type="SAM" id="MobiDB-lite"/>
    </source>
</evidence>
<comment type="subcellular location">
    <subcellularLocation>
        <location evidence="1">Cell membrane</location>
        <topology evidence="1">Multi-pass membrane protein</topology>
    </subcellularLocation>
</comment>
<feature type="transmembrane region" description="Helical" evidence="9">
    <location>
        <begin position="206"/>
        <end position="224"/>
    </location>
</feature>
<comment type="caution">
    <text evidence="11">The sequence shown here is derived from an EMBL/GenBank/DDBJ whole genome shotgun (WGS) entry which is preliminary data.</text>
</comment>
<accession>A0ABQ6YWC4</accession>
<feature type="transmembrane region" description="Helical" evidence="9">
    <location>
        <begin position="262"/>
        <end position="283"/>
    </location>
</feature>